<evidence type="ECO:0000313" key="3">
    <source>
        <dbReference type="EMBL" id="THH05399.1"/>
    </source>
</evidence>
<evidence type="ECO:0000256" key="2">
    <source>
        <dbReference type="SAM" id="Phobius"/>
    </source>
</evidence>
<dbReference type="Proteomes" id="UP000308199">
    <property type="component" value="Unassembled WGS sequence"/>
</dbReference>
<dbReference type="EMBL" id="SGPK01000264">
    <property type="protein sequence ID" value="THH05399.1"/>
    <property type="molecule type" value="Genomic_DNA"/>
</dbReference>
<name>A0A4S4L253_9AGAM</name>
<evidence type="ECO:0000256" key="1">
    <source>
        <dbReference type="SAM" id="MobiDB-lite"/>
    </source>
</evidence>
<keyword evidence="2" id="KW-0812">Transmembrane</keyword>
<feature type="transmembrane region" description="Helical" evidence="2">
    <location>
        <begin position="15"/>
        <end position="39"/>
    </location>
</feature>
<feature type="region of interest" description="Disordered" evidence="1">
    <location>
        <begin position="75"/>
        <end position="154"/>
    </location>
</feature>
<sequence>MSSNPAPTSAKSPEAALIAGLAAGLSSVVLLILIFYVLWRTRKPTPYLAPQPEKIAPARAAQRVPLPRYDRRCGSRRWHRDVDPIESKDSSEIRVRDTSLDAKSYLQHSMHSSRTASADSTGSVTTSVSASASTAPSGSSHRQPLRGTRAFNAV</sequence>
<keyword evidence="2" id="KW-1133">Transmembrane helix</keyword>
<organism evidence="3 4">
    <name type="scientific">Phellinidium pouzarii</name>
    <dbReference type="NCBI Taxonomy" id="167371"/>
    <lineage>
        <taxon>Eukaryota</taxon>
        <taxon>Fungi</taxon>
        <taxon>Dikarya</taxon>
        <taxon>Basidiomycota</taxon>
        <taxon>Agaricomycotina</taxon>
        <taxon>Agaricomycetes</taxon>
        <taxon>Hymenochaetales</taxon>
        <taxon>Hymenochaetaceae</taxon>
        <taxon>Phellinidium</taxon>
    </lineage>
</organism>
<dbReference type="AlphaFoldDB" id="A0A4S4L253"/>
<keyword evidence="2" id="KW-0472">Membrane</keyword>
<feature type="compositionally biased region" description="Low complexity" evidence="1">
    <location>
        <begin position="115"/>
        <end position="140"/>
    </location>
</feature>
<protein>
    <submittedName>
        <fullName evidence="3">Uncharacterized protein</fullName>
    </submittedName>
</protein>
<dbReference type="OrthoDB" id="10598967at2759"/>
<proteinExistence type="predicted"/>
<keyword evidence="4" id="KW-1185">Reference proteome</keyword>
<comment type="caution">
    <text evidence="3">The sequence shown here is derived from an EMBL/GenBank/DDBJ whole genome shotgun (WGS) entry which is preliminary data.</text>
</comment>
<reference evidence="3 4" key="1">
    <citation type="submission" date="2019-02" db="EMBL/GenBank/DDBJ databases">
        <title>Genome sequencing of the rare red list fungi Phellinidium pouzarii.</title>
        <authorList>
            <person name="Buettner E."/>
            <person name="Kellner H."/>
        </authorList>
    </citation>
    <scope>NUCLEOTIDE SEQUENCE [LARGE SCALE GENOMIC DNA]</scope>
    <source>
        <strain evidence="3 4">DSM 108285</strain>
    </source>
</reference>
<evidence type="ECO:0000313" key="4">
    <source>
        <dbReference type="Proteomes" id="UP000308199"/>
    </source>
</evidence>
<feature type="compositionally biased region" description="Basic and acidic residues" evidence="1">
    <location>
        <begin position="80"/>
        <end position="100"/>
    </location>
</feature>
<accession>A0A4S4L253</accession>
<gene>
    <name evidence="3" type="ORF">EW145_g4821</name>
</gene>